<name>A0A9D4WQ01_PEA</name>
<dbReference type="Proteomes" id="UP001058974">
    <property type="component" value="Chromosome 5"/>
</dbReference>
<feature type="coiled-coil region" evidence="1">
    <location>
        <begin position="65"/>
        <end position="92"/>
    </location>
</feature>
<dbReference type="PANTHER" id="PTHR33067">
    <property type="entry name" value="RNA-DIRECTED DNA POLYMERASE-RELATED"/>
    <property type="match status" value="1"/>
</dbReference>
<keyword evidence="3" id="KW-1185">Reference proteome</keyword>
<dbReference type="Gramene" id="Psat05G0232900-T1">
    <property type="protein sequence ID" value="KAI5405498.1"/>
    <property type="gene ID" value="KIW84_052329"/>
</dbReference>
<evidence type="ECO:0008006" key="4">
    <source>
        <dbReference type="Google" id="ProtNLM"/>
    </source>
</evidence>
<protein>
    <recommendedName>
        <fullName evidence="4">Reverse transcriptase domain-containing protein</fullName>
    </recommendedName>
</protein>
<dbReference type="SUPFAM" id="SSF56672">
    <property type="entry name" value="DNA/RNA polymerases"/>
    <property type="match status" value="1"/>
</dbReference>
<evidence type="ECO:0000313" key="3">
    <source>
        <dbReference type="Proteomes" id="UP001058974"/>
    </source>
</evidence>
<accession>A0A9D4WQ01</accession>
<dbReference type="AlphaFoldDB" id="A0A9D4WQ01"/>
<organism evidence="2 3">
    <name type="scientific">Pisum sativum</name>
    <name type="common">Garden pea</name>
    <name type="synonym">Lathyrus oleraceus</name>
    <dbReference type="NCBI Taxonomy" id="3888"/>
    <lineage>
        <taxon>Eukaryota</taxon>
        <taxon>Viridiplantae</taxon>
        <taxon>Streptophyta</taxon>
        <taxon>Embryophyta</taxon>
        <taxon>Tracheophyta</taxon>
        <taxon>Spermatophyta</taxon>
        <taxon>Magnoliopsida</taxon>
        <taxon>eudicotyledons</taxon>
        <taxon>Gunneridae</taxon>
        <taxon>Pentapetalae</taxon>
        <taxon>rosids</taxon>
        <taxon>fabids</taxon>
        <taxon>Fabales</taxon>
        <taxon>Fabaceae</taxon>
        <taxon>Papilionoideae</taxon>
        <taxon>50 kb inversion clade</taxon>
        <taxon>NPAAA clade</taxon>
        <taxon>Hologalegina</taxon>
        <taxon>IRL clade</taxon>
        <taxon>Fabeae</taxon>
        <taxon>Lathyrus</taxon>
    </lineage>
</organism>
<comment type="caution">
    <text evidence="2">The sequence shown here is derived from an EMBL/GenBank/DDBJ whole genome shotgun (WGS) entry which is preliminary data.</text>
</comment>
<proteinExistence type="predicted"/>
<keyword evidence="1" id="KW-0175">Coiled coil</keyword>
<gene>
    <name evidence="2" type="ORF">KIW84_052329</name>
</gene>
<dbReference type="EMBL" id="JAMSHJ010000005">
    <property type="protein sequence ID" value="KAI5405498.1"/>
    <property type="molecule type" value="Genomic_DNA"/>
</dbReference>
<sequence length="242" mass="27994">MDKFLFPVDFVVINMEEDDDASLIPGRPFMKTAKIMIDIDDGLMNAIMEVKRQVHVSTPFEKSLTNALKVLNEDEEKEIEECQRELEALEEIPPLEAKFENLKEEPKIEESKLELKMLHSHLKYAFLEEDGHTPVIISNALSKNEEEKMIDVLNKSQCAMGWNLFDLKGISMSYWIHKILMEDDFKLVTHPQCRLNPTMKEAARKEVVKMLETKMIYPILDNVWVSPVQVVPKKGGMTMIQN</sequence>
<dbReference type="InterPro" id="IPR043502">
    <property type="entry name" value="DNA/RNA_pol_sf"/>
</dbReference>
<dbReference type="Gene3D" id="3.10.10.10">
    <property type="entry name" value="HIV Type 1 Reverse Transcriptase, subunit A, domain 1"/>
    <property type="match status" value="1"/>
</dbReference>
<reference evidence="2 3" key="1">
    <citation type="journal article" date="2022" name="Nat. Genet.">
        <title>Improved pea reference genome and pan-genome highlight genomic features and evolutionary characteristics.</title>
        <authorList>
            <person name="Yang T."/>
            <person name="Liu R."/>
            <person name="Luo Y."/>
            <person name="Hu S."/>
            <person name="Wang D."/>
            <person name="Wang C."/>
            <person name="Pandey M.K."/>
            <person name="Ge S."/>
            <person name="Xu Q."/>
            <person name="Li N."/>
            <person name="Li G."/>
            <person name="Huang Y."/>
            <person name="Saxena R.K."/>
            <person name="Ji Y."/>
            <person name="Li M."/>
            <person name="Yan X."/>
            <person name="He Y."/>
            <person name="Liu Y."/>
            <person name="Wang X."/>
            <person name="Xiang C."/>
            <person name="Varshney R.K."/>
            <person name="Ding H."/>
            <person name="Gao S."/>
            <person name="Zong X."/>
        </authorList>
    </citation>
    <scope>NUCLEOTIDE SEQUENCE [LARGE SCALE GENOMIC DNA]</scope>
    <source>
        <strain evidence="2 3">cv. Zhongwan 6</strain>
    </source>
</reference>
<evidence type="ECO:0000313" key="2">
    <source>
        <dbReference type="EMBL" id="KAI5405498.1"/>
    </source>
</evidence>
<evidence type="ECO:0000256" key="1">
    <source>
        <dbReference type="SAM" id="Coils"/>
    </source>
</evidence>